<dbReference type="GO" id="GO:0005739">
    <property type="term" value="C:mitochondrion"/>
    <property type="evidence" value="ECO:0007669"/>
    <property type="project" value="TreeGrafter"/>
</dbReference>
<organism evidence="2 3">
    <name type="scientific">Dissostichus eleginoides</name>
    <name type="common">Patagonian toothfish</name>
    <name type="synonym">Dissostichus amissus</name>
    <dbReference type="NCBI Taxonomy" id="100907"/>
    <lineage>
        <taxon>Eukaryota</taxon>
        <taxon>Metazoa</taxon>
        <taxon>Chordata</taxon>
        <taxon>Craniata</taxon>
        <taxon>Vertebrata</taxon>
        <taxon>Euteleostomi</taxon>
        <taxon>Actinopterygii</taxon>
        <taxon>Neopterygii</taxon>
        <taxon>Teleostei</taxon>
        <taxon>Neoteleostei</taxon>
        <taxon>Acanthomorphata</taxon>
        <taxon>Eupercaria</taxon>
        <taxon>Perciformes</taxon>
        <taxon>Notothenioidei</taxon>
        <taxon>Nototheniidae</taxon>
        <taxon>Dissostichus</taxon>
    </lineage>
</organism>
<dbReference type="EMBL" id="JASDAP010000008">
    <property type="protein sequence ID" value="KAK1898710.1"/>
    <property type="molecule type" value="Genomic_DNA"/>
</dbReference>
<dbReference type="Proteomes" id="UP001228049">
    <property type="component" value="Unassembled WGS sequence"/>
</dbReference>
<dbReference type="Gene3D" id="3.30.530.20">
    <property type="match status" value="1"/>
</dbReference>
<keyword evidence="3" id="KW-1185">Reference proteome</keyword>
<proteinExistence type="predicted"/>
<accession>A0AAD9CAT5</accession>
<feature type="compositionally biased region" description="Basic and acidic residues" evidence="1">
    <location>
        <begin position="119"/>
        <end position="128"/>
    </location>
</feature>
<dbReference type="PANTHER" id="PTHR12901:SF8">
    <property type="entry name" value="COENZYME Q-BINDING PROTEIN COQ10 HOMOLOG A, MITOCHONDRIAL"/>
    <property type="match status" value="1"/>
</dbReference>
<dbReference type="GO" id="GO:0048039">
    <property type="term" value="F:ubiquinone binding"/>
    <property type="evidence" value="ECO:0007669"/>
    <property type="project" value="InterPro"/>
</dbReference>
<reference evidence="2" key="1">
    <citation type="submission" date="2023-04" db="EMBL/GenBank/DDBJ databases">
        <title>Chromosome-level genome of Chaenocephalus aceratus.</title>
        <authorList>
            <person name="Park H."/>
        </authorList>
    </citation>
    <scope>NUCLEOTIDE SEQUENCE</scope>
    <source>
        <strain evidence="2">DE</strain>
        <tissue evidence="2">Muscle</tissue>
    </source>
</reference>
<dbReference type="PANTHER" id="PTHR12901">
    <property type="entry name" value="SPERM PROTEIN HOMOLOG"/>
    <property type="match status" value="1"/>
</dbReference>
<dbReference type="InterPro" id="IPR023393">
    <property type="entry name" value="START-like_dom_sf"/>
</dbReference>
<name>A0AAD9CAT5_DISEL</name>
<feature type="compositionally biased region" description="Basic and acidic residues" evidence="1">
    <location>
        <begin position="82"/>
        <end position="103"/>
    </location>
</feature>
<evidence type="ECO:0000313" key="3">
    <source>
        <dbReference type="Proteomes" id="UP001228049"/>
    </source>
</evidence>
<comment type="caution">
    <text evidence="2">The sequence shown here is derived from an EMBL/GenBank/DDBJ whole genome shotgun (WGS) entry which is preliminary data.</text>
</comment>
<dbReference type="InterPro" id="IPR044996">
    <property type="entry name" value="COQ10-like"/>
</dbReference>
<dbReference type="AlphaFoldDB" id="A0AAD9CAT5"/>
<dbReference type="GO" id="GO:0045333">
    <property type="term" value="P:cellular respiration"/>
    <property type="evidence" value="ECO:0007669"/>
    <property type="project" value="InterPro"/>
</dbReference>
<evidence type="ECO:0000256" key="1">
    <source>
        <dbReference type="SAM" id="MobiDB-lite"/>
    </source>
</evidence>
<feature type="region of interest" description="Disordered" evidence="1">
    <location>
        <begin position="32"/>
        <end position="176"/>
    </location>
</feature>
<gene>
    <name evidence="2" type="ORF">KUDE01_018234</name>
</gene>
<sequence length="250" mass="27689">MAASAGARRFPMGVRTFSDFLQIASVGPPVSVLSRGAKRRPETEHQTPVVMRHSDDQNSQNALLSGHDDDGSSEQKLPQLHQQEEGVLRAQDTRLLDAGDVRRGGQRGRLQTLRPVVQEVHDRHEESGARQGSAGGGLPPRGGALHLHDHQREAAPGQGGVHRRKAVQSSGDHLALQPWDPGYPRTCTVDFSISFEFRSLLHSQLATMFFDEVVKQNVAAFERRAGTLYGPETRIPRELMFHECTRRDQS</sequence>
<dbReference type="SUPFAM" id="SSF55961">
    <property type="entry name" value="Bet v1-like"/>
    <property type="match status" value="1"/>
</dbReference>
<protein>
    <submittedName>
        <fullName evidence="2">Coenzyme Q-binding protein COQ10 like A mitochondrial</fullName>
    </submittedName>
</protein>
<evidence type="ECO:0000313" key="2">
    <source>
        <dbReference type="EMBL" id="KAK1898710.1"/>
    </source>
</evidence>